<dbReference type="EMBL" id="UGRY01000002">
    <property type="protein sequence ID" value="SUA81345.1"/>
    <property type="molecule type" value="Genomic_DNA"/>
</dbReference>
<dbReference type="NCBIfam" id="TIGR02937">
    <property type="entry name" value="sigma70-ECF"/>
    <property type="match status" value="1"/>
</dbReference>
<dbReference type="CDD" id="cd06171">
    <property type="entry name" value="Sigma70_r4"/>
    <property type="match status" value="1"/>
</dbReference>
<dbReference type="InterPro" id="IPR007627">
    <property type="entry name" value="RNA_pol_sigma70_r2"/>
</dbReference>
<dbReference type="Pfam" id="PF08281">
    <property type="entry name" value="Sigma70_r4_2"/>
    <property type="match status" value="1"/>
</dbReference>
<keyword evidence="6" id="KW-0804">Transcription</keyword>
<dbReference type="PANTHER" id="PTHR43133:SF65">
    <property type="entry name" value="ECF RNA POLYMERASE SIGMA FACTOR SIGG"/>
    <property type="match status" value="1"/>
</dbReference>
<dbReference type="PANTHER" id="PTHR43133">
    <property type="entry name" value="RNA POLYMERASE ECF-TYPE SIGMA FACTO"/>
    <property type="match status" value="1"/>
</dbReference>
<organism evidence="9 10">
    <name type="scientific">Nocardia otitidiscaviarum</name>
    <dbReference type="NCBI Taxonomy" id="1823"/>
    <lineage>
        <taxon>Bacteria</taxon>
        <taxon>Bacillati</taxon>
        <taxon>Actinomycetota</taxon>
        <taxon>Actinomycetes</taxon>
        <taxon>Mycobacteriales</taxon>
        <taxon>Nocardiaceae</taxon>
        <taxon>Nocardia</taxon>
    </lineage>
</organism>
<dbReference type="InterPro" id="IPR014284">
    <property type="entry name" value="RNA_pol_sigma-70_dom"/>
</dbReference>
<dbReference type="NCBIfam" id="NF006089">
    <property type="entry name" value="PRK08241.1"/>
    <property type="match status" value="1"/>
</dbReference>
<dbReference type="InterPro" id="IPR013249">
    <property type="entry name" value="RNA_pol_sigma70_r4_t2"/>
</dbReference>
<evidence type="ECO:0000259" key="8">
    <source>
        <dbReference type="Pfam" id="PF08281"/>
    </source>
</evidence>
<dbReference type="InterPro" id="IPR036388">
    <property type="entry name" value="WH-like_DNA-bd_sf"/>
</dbReference>
<accession>A0A378YW04</accession>
<dbReference type="Gene3D" id="3.10.450.50">
    <property type="match status" value="1"/>
</dbReference>
<evidence type="ECO:0000256" key="1">
    <source>
        <dbReference type="ARBA" id="ARBA00010641"/>
    </source>
</evidence>
<proteinExistence type="inferred from homology"/>
<dbReference type="SUPFAM" id="SSF88659">
    <property type="entry name" value="Sigma3 and sigma4 domains of RNA polymerase sigma factors"/>
    <property type="match status" value="1"/>
</dbReference>
<dbReference type="InterPro" id="IPR013324">
    <property type="entry name" value="RNA_pol_sigma_r3/r4-like"/>
</dbReference>
<evidence type="ECO:0000259" key="7">
    <source>
        <dbReference type="Pfam" id="PF04542"/>
    </source>
</evidence>
<dbReference type="Gene3D" id="1.10.10.10">
    <property type="entry name" value="Winged helix-like DNA-binding domain superfamily/Winged helix DNA-binding domain"/>
    <property type="match status" value="1"/>
</dbReference>
<dbReference type="GO" id="GO:0003677">
    <property type="term" value="F:DNA binding"/>
    <property type="evidence" value="ECO:0007669"/>
    <property type="project" value="UniProtKB-KW"/>
</dbReference>
<keyword evidence="5" id="KW-0238">DNA-binding</keyword>
<evidence type="ECO:0000313" key="10">
    <source>
        <dbReference type="Proteomes" id="UP000255467"/>
    </source>
</evidence>
<reference evidence="9 10" key="1">
    <citation type="submission" date="2018-06" db="EMBL/GenBank/DDBJ databases">
        <authorList>
            <consortium name="Pathogen Informatics"/>
            <person name="Doyle S."/>
        </authorList>
    </citation>
    <scope>NUCLEOTIDE SEQUENCE [LARGE SCALE GENOMIC DNA]</scope>
    <source>
        <strain evidence="9 10">NCTC1934</strain>
    </source>
</reference>
<dbReference type="OrthoDB" id="7376212at2"/>
<dbReference type="SUPFAM" id="SSF88946">
    <property type="entry name" value="Sigma2 domain of RNA polymerase sigma factors"/>
    <property type="match status" value="1"/>
</dbReference>
<evidence type="ECO:0000256" key="2">
    <source>
        <dbReference type="ARBA" id="ARBA00011344"/>
    </source>
</evidence>
<dbReference type="Gene3D" id="1.10.1740.10">
    <property type="match status" value="1"/>
</dbReference>
<dbReference type="NCBIfam" id="TIGR02960">
    <property type="entry name" value="SigX5"/>
    <property type="match status" value="1"/>
</dbReference>
<dbReference type="STRING" id="1406858.GCA_000710895_06783"/>
<dbReference type="GO" id="GO:0006352">
    <property type="term" value="P:DNA-templated transcription initiation"/>
    <property type="evidence" value="ECO:0007669"/>
    <property type="project" value="InterPro"/>
</dbReference>
<dbReference type="InterPro" id="IPR032710">
    <property type="entry name" value="NTF2-like_dom_sf"/>
</dbReference>
<dbReference type="GO" id="GO:0016987">
    <property type="term" value="F:sigma factor activity"/>
    <property type="evidence" value="ECO:0007669"/>
    <property type="project" value="UniProtKB-KW"/>
</dbReference>
<evidence type="ECO:0000256" key="6">
    <source>
        <dbReference type="ARBA" id="ARBA00023163"/>
    </source>
</evidence>
<gene>
    <name evidence="9" type="primary">sigX_2</name>
    <name evidence="9" type="ORF">NCTC1934_04731</name>
</gene>
<dbReference type="AlphaFoldDB" id="A0A378YW04"/>
<keyword evidence="4" id="KW-0731">Sigma factor</keyword>
<dbReference type="InterPro" id="IPR014305">
    <property type="entry name" value="RNA_pol_sigma-G_actinobac"/>
</dbReference>
<protein>
    <submittedName>
        <fullName evidence="9">RNA polymerase sigma factor sigX</fullName>
    </submittedName>
</protein>
<dbReference type="InterPro" id="IPR013325">
    <property type="entry name" value="RNA_pol_sigma_r2"/>
</dbReference>
<dbReference type="RefSeq" id="WP_051037421.1">
    <property type="nucleotide sequence ID" value="NZ_UGRY01000002.1"/>
</dbReference>
<evidence type="ECO:0000256" key="5">
    <source>
        <dbReference type="ARBA" id="ARBA00023125"/>
    </source>
</evidence>
<name>A0A378YW04_9NOCA</name>
<feature type="domain" description="RNA polymerase sigma factor 70 region 4 type 2" evidence="8">
    <location>
        <begin position="131"/>
        <end position="183"/>
    </location>
</feature>
<dbReference type="Pfam" id="PF04542">
    <property type="entry name" value="Sigma70_r2"/>
    <property type="match status" value="1"/>
</dbReference>
<dbReference type="Proteomes" id="UP000255467">
    <property type="component" value="Unassembled WGS sequence"/>
</dbReference>
<evidence type="ECO:0000256" key="3">
    <source>
        <dbReference type="ARBA" id="ARBA00023015"/>
    </source>
</evidence>
<sequence>MAVDTEELDPRALEALRIPLTGYCYRLLGSAADTDDAVQETLIRAYTRRDDYDPGKGRLSTWVHAIATNVCLDMLRSARRRMLVWEGPVPEGFDGGSALPADRWIEPMPDAELIAATDPAEVVVRRESVRLAFVAALQHLPPRQRAVLVLRDVLAFSATETAGMLGVSAAAANSALQRARTTLDTVRTDRTHALNLDAERDRDLLRRYLVAFEAHDVDALAALLCEDAESSMPPFPWRIDGRDAQLRIFAAADDCTRDRLVPVRINGSAGFGQYRPDEHGVLRPFALLALEQRGGRIARQLTFLGTHARFARFGLPETFDSAATDEFRPPAS</sequence>
<comment type="subunit">
    <text evidence="2">Interacts transiently with the RNA polymerase catalytic core formed by RpoA, RpoB, RpoC and RpoZ (2 alpha, 1 beta, 1 beta' and 1 omega subunit) to form the RNA polymerase holoenzyme that can initiate transcription.</text>
</comment>
<keyword evidence="3" id="KW-0805">Transcription regulation</keyword>
<evidence type="ECO:0000256" key="4">
    <source>
        <dbReference type="ARBA" id="ARBA00023082"/>
    </source>
</evidence>
<dbReference type="InterPro" id="IPR039425">
    <property type="entry name" value="RNA_pol_sigma-70-like"/>
</dbReference>
<keyword evidence="10" id="KW-1185">Reference proteome</keyword>
<comment type="similarity">
    <text evidence="1">Belongs to the sigma-70 factor family. ECF subfamily.</text>
</comment>
<dbReference type="SUPFAM" id="SSF54427">
    <property type="entry name" value="NTF2-like"/>
    <property type="match status" value="1"/>
</dbReference>
<evidence type="ECO:0000313" key="9">
    <source>
        <dbReference type="EMBL" id="SUA81345.1"/>
    </source>
</evidence>
<feature type="domain" description="RNA polymerase sigma-70 region 2" evidence="7">
    <location>
        <begin position="17"/>
        <end position="81"/>
    </location>
</feature>